<dbReference type="NCBIfam" id="TIGR03357">
    <property type="entry name" value="VI_zyme"/>
    <property type="match status" value="1"/>
</dbReference>
<reference evidence="2" key="1">
    <citation type="submission" date="2016-10" db="EMBL/GenBank/DDBJ databases">
        <authorList>
            <person name="de Groot N.N."/>
        </authorList>
    </citation>
    <scope>NUCLEOTIDE SEQUENCE</scope>
</reference>
<dbReference type="InterPro" id="IPR017737">
    <property type="entry name" value="TssE1-like"/>
</dbReference>
<dbReference type="InterPro" id="IPR007048">
    <property type="entry name" value="IraD/Gp25-like"/>
</dbReference>
<proteinExistence type="predicted"/>
<evidence type="ECO:0000259" key="1">
    <source>
        <dbReference type="Pfam" id="PF04965"/>
    </source>
</evidence>
<dbReference type="PANTHER" id="PTHR38595">
    <property type="entry name" value="CYTOPLASMIC PROTEIN-RELATED"/>
    <property type="match status" value="1"/>
</dbReference>
<evidence type="ECO:0000313" key="2">
    <source>
        <dbReference type="EMBL" id="SFV51337.1"/>
    </source>
</evidence>
<dbReference type="PANTHER" id="PTHR38595:SF1">
    <property type="entry name" value="TYPE VI SECRETION SYSTEM COMPONENT TSSE1"/>
    <property type="match status" value="1"/>
</dbReference>
<accession>A0A1W1BCW5</accession>
<dbReference type="Gene3D" id="3.10.450.40">
    <property type="match status" value="1"/>
</dbReference>
<dbReference type="InterPro" id="IPR053176">
    <property type="entry name" value="T6SS_TssE1-like"/>
</dbReference>
<feature type="domain" description="IraD/Gp25-like" evidence="1">
    <location>
        <begin position="26"/>
        <end position="112"/>
    </location>
</feature>
<dbReference type="EMBL" id="FPHE01000018">
    <property type="protein sequence ID" value="SFV51337.1"/>
    <property type="molecule type" value="Genomic_DNA"/>
</dbReference>
<dbReference type="SUPFAM" id="SSF160719">
    <property type="entry name" value="gpW/gp25-like"/>
    <property type="match status" value="1"/>
</dbReference>
<dbReference type="Pfam" id="PF04965">
    <property type="entry name" value="GPW_gp25"/>
    <property type="match status" value="1"/>
</dbReference>
<sequence length="138" mass="15815">MYRGSLFERLRGTFINSGIDEERVLYQSIANNLANIFLTYSGCSESAFDYGKIDLNNMDLTPLNSRRKIERELEKSISLYEKRLSYVSVSVIENQYNISTIRINIEGVMSVNGEEAKVTYKASIFGDGHIKVKAYEYQ</sequence>
<organism evidence="2">
    <name type="scientific">hydrothermal vent metagenome</name>
    <dbReference type="NCBI Taxonomy" id="652676"/>
    <lineage>
        <taxon>unclassified sequences</taxon>
        <taxon>metagenomes</taxon>
        <taxon>ecological metagenomes</taxon>
    </lineage>
</organism>
<gene>
    <name evidence="2" type="ORF">MNB_SV-12-1000</name>
</gene>
<dbReference type="AlphaFoldDB" id="A0A1W1BCW5"/>
<name>A0A1W1BCW5_9ZZZZ</name>
<protein>
    <submittedName>
        <fullName evidence="2">Uncharacterized protein similar to VCA0109</fullName>
    </submittedName>
</protein>